<dbReference type="AlphaFoldDB" id="A0A1W9NXS5"/>
<feature type="domain" description="Glycosyl transferase family 1" evidence="1">
    <location>
        <begin position="203"/>
        <end position="342"/>
    </location>
</feature>
<evidence type="ECO:0008006" key="5">
    <source>
        <dbReference type="Google" id="ProtNLM"/>
    </source>
</evidence>
<dbReference type="GO" id="GO:0016757">
    <property type="term" value="F:glycosyltransferase activity"/>
    <property type="evidence" value="ECO:0007669"/>
    <property type="project" value="InterPro"/>
</dbReference>
<gene>
    <name evidence="3" type="ORF">B5M47_02795</name>
</gene>
<proteinExistence type="predicted"/>
<evidence type="ECO:0000313" key="4">
    <source>
        <dbReference type="Proteomes" id="UP000192520"/>
    </source>
</evidence>
<dbReference type="Proteomes" id="UP000192520">
    <property type="component" value="Unassembled WGS sequence"/>
</dbReference>
<protein>
    <recommendedName>
        <fullName evidence="5">Glycosyl transferase family 1 domain-containing protein</fullName>
    </recommendedName>
</protein>
<evidence type="ECO:0000259" key="2">
    <source>
        <dbReference type="Pfam" id="PF13439"/>
    </source>
</evidence>
<dbReference type="STRING" id="1968527.B5M47_02795"/>
<comment type="caution">
    <text evidence="3">The sequence shown here is derived from an EMBL/GenBank/DDBJ whole genome shotgun (WGS) entry which is preliminary data.</text>
</comment>
<dbReference type="Gene3D" id="3.40.50.2000">
    <property type="entry name" value="Glycogen Phosphorylase B"/>
    <property type="match status" value="2"/>
</dbReference>
<evidence type="ECO:0000259" key="1">
    <source>
        <dbReference type="Pfam" id="PF00534"/>
    </source>
</evidence>
<accession>A0A1W9NXS5</accession>
<organism evidence="3 4">
    <name type="scientific">candidate division CPR3 bacterium 4484_211</name>
    <dbReference type="NCBI Taxonomy" id="1968527"/>
    <lineage>
        <taxon>Bacteria</taxon>
        <taxon>Bacteria division CPR3</taxon>
    </lineage>
</organism>
<dbReference type="PANTHER" id="PTHR12526:SF595">
    <property type="entry name" value="BLL5217 PROTEIN"/>
    <property type="match status" value="1"/>
</dbReference>
<dbReference type="CDD" id="cd03802">
    <property type="entry name" value="GT4_AviGT4-like"/>
    <property type="match status" value="1"/>
</dbReference>
<dbReference type="Pfam" id="PF13439">
    <property type="entry name" value="Glyco_transf_4"/>
    <property type="match status" value="1"/>
</dbReference>
<dbReference type="InterPro" id="IPR001296">
    <property type="entry name" value="Glyco_trans_1"/>
</dbReference>
<name>A0A1W9NXS5_UNCC3</name>
<evidence type="ECO:0000313" key="3">
    <source>
        <dbReference type="EMBL" id="OQX50884.1"/>
    </source>
</evidence>
<reference evidence="4" key="1">
    <citation type="submission" date="2017-03" db="EMBL/GenBank/DDBJ databases">
        <title>Novel pathways for hydrocarbon cycling and metabolic interdependencies in hydrothermal sediment communities.</title>
        <authorList>
            <person name="Dombrowski N."/>
            <person name="Seitz K."/>
            <person name="Teske A."/>
            <person name="Baker B."/>
        </authorList>
    </citation>
    <scope>NUCLEOTIDE SEQUENCE [LARGE SCALE GENOMIC DNA]</scope>
</reference>
<dbReference type="PANTHER" id="PTHR12526">
    <property type="entry name" value="GLYCOSYLTRANSFERASE"/>
    <property type="match status" value="1"/>
</dbReference>
<feature type="domain" description="Glycosyltransferase subfamily 4-like N-terminal" evidence="2">
    <location>
        <begin position="52"/>
        <end position="172"/>
    </location>
</feature>
<dbReference type="InterPro" id="IPR028098">
    <property type="entry name" value="Glyco_trans_4-like_N"/>
</dbReference>
<sequence>MAAIRRRAGNVELPSRPIALFNEMRIGIFCTNNYPYPLPEGIIYANQMVAGVLADTLAEMGEEIILFAPEGSKTRARLETFGMKPYSDPAINSRYPDSYFYEHLMVSKIFCYARKYHLDLVHAHLRPFSVVPYAAVSGVTTLITVHDPLSYPAYKALPLANEFKNIYYAALSEAHRKVRLNLPWAGVVYNGVDLRQWRFSGAKGTYLCFVGRLMPQKGADIAVWAALEAGLPLKIAGTIYDEDQKYFSEKIKPYLGSQIEYLGALGQRDIEKLYQGARALLMPIRWEEPFGLVMVEAMACGAPVIAFSRGAVPEIILDGETGFVVDNQKSMVRAIEKVGKINRRRCRRQVEENFSAAGMAAGYLELYRRIENGV</sequence>
<dbReference type="Pfam" id="PF00534">
    <property type="entry name" value="Glycos_transf_1"/>
    <property type="match status" value="1"/>
</dbReference>
<dbReference type="SUPFAM" id="SSF53756">
    <property type="entry name" value="UDP-Glycosyltransferase/glycogen phosphorylase"/>
    <property type="match status" value="1"/>
</dbReference>
<dbReference type="EMBL" id="MZGJ01000015">
    <property type="protein sequence ID" value="OQX50884.1"/>
    <property type="molecule type" value="Genomic_DNA"/>
</dbReference>